<keyword evidence="3" id="KW-1185">Reference proteome</keyword>
<dbReference type="EMBL" id="CAAHFH010000001">
    <property type="protein sequence ID" value="VGO18608.1"/>
    <property type="molecule type" value="Genomic_DNA"/>
</dbReference>
<reference evidence="2 3" key="1">
    <citation type="submission" date="2019-04" db="EMBL/GenBank/DDBJ databases">
        <authorList>
            <person name="Van Vliet M D."/>
        </authorList>
    </citation>
    <scope>NUCLEOTIDE SEQUENCE [LARGE SCALE GENOMIC DNA]</scope>
    <source>
        <strain evidence="2 3">F21</strain>
    </source>
</reference>
<organism evidence="2 3">
    <name type="scientific">Pontiella sulfatireligans</name>
    <dbReference type="NCBI Taxonomy" id="2750658"/>
    <lineage>
        <taxon>Bacteria</taxon>
        <taxon>Pseudomonadati</taxon>
        <taxon>Kiritimatiellota</taxon>
        <taxon>Kiritimatiellia</taxon>
        <taxon>Kiritimatiellales</taxon>
        <taxon>Pontiellaceae</taxon>
        <taxon>Pontiella</taxon>
    </lineage>
</organism>
<dbReference type="Proteomes" id="UP000346198">
    <property type="component" value="Unassembled WGS sequence"/>
</dbReference>
<accession>A0A6C2UES0</accession>
<dbReference type="InterPro" id="IPR038607">
    <property type="entry name" value="PhoD-like_sf"/>
</dbReference>
<sequence length="632" mass="71384">MKKILIASTLSCLAFSLQAHAAKKVDTRHPNAERAIEIPDVQPEDRIGFVLYTLHERTLKMTVQFYPLAKSESRTTVLEKMEKGKWVKVAKSTISEEPYKTTKSDAQSWTALFRVENWDDTVATQYRVVAIDGKATYEGIIRKNPIDKEEIVVAAFTGNTWRDARMKPDIITNINAQDPDLLFFSGDQLYGHGVHLAHWLHFGRQFGDITRNRPTICIPDDHDVGNGNLWGEGGRDWSGKKVGVPNQGYGDPQYVKMVERAQTSNLPDPYDPTPIERGIGAYYTSLKIGPIDFAIVEDRKFKSSPASLEEYLTGQGIENTFSGACPSVPGQPVSILDYPGAKLMGDRQLAFLDEWATHWKGVQMKTVLSQTLFAKAHTAGKLDLDTNGWPQTPRNRAVETIRKAYALHINGDQHLATVVQYGVDDWRDSSYSFCVPAIYNHYTRYWKPNRKPDGQPVAGSDIEFAGDYFDTFENRLTVYAYANPKEEWLNKWANEFGRYAPGYGLIRFNVKTRKITMECWPRGVDVTDPAIPQYPGWPITIDQQDNYGRKAVAWLPTLKVSGMEDPVVQVIDEATKEILYTLRINGTSFTPKVFSKGTFTVRVGELDTAREQQFKKLPALEQSGAETLRVKF</sequence>
<dbReference type="AlphaFoldDB" id="A0A6C2UES0"/>
<dbReference type="RefSeq" id="WP_136060075.1">
    <property type="nucleotide sequence ID" value="NZ_CAAHFH010000001.1"/>
</dbReference>
<dbReference type="InterPro" id="IPR029052">
    <property type="entry name" value="Metallo-depent_PP-like"/>
</dbReference>
<feature type="chain" id="PRO_5025643348" evidence="1">
    <location>
        <begin position="22"/>
        <end position="632"/>
    </location>
</feature>
<evidence type="ECO:0000313" key="2">
    <source>
        <dbReference type="EMBL" id="VGO18608.1"/>
    </source>
</evidence>
<name>A0A6C2UES0_9BACT</name>
<keyword evidence="1" id="KW-0732">Signal</keyword>
<gene>
    <name evidence="2" type="ORF">SCARR_00661</name>
</gene>
<dbReference type="SUPFAM" id="SSF56300">
    <property type="entry name" value="Metallo-dependent phosphatases"/>
    <property type="match status" value="1"/>
</dbReference>
<dbReference type="Gene3D" id="3.60.21.70">
    <property type="entry name" value="PhoD-like phosphatase"/>
    <property type="match status" value="1"/>
</dbReference>
<evidence type="ECO:0000313" key="3">
    <source>
        <dbReference type="Proteomes" id="UP000346198"/>
    </source>
</evidence>
<feature type="signal peptide" evidence="1">
    <location>
        <begin position="1"/>
        <end position="21"/>
    </location>
</feature>
<evidence type="ECO:0000256" key="1">
    <source>
        <dbReference type="SAM" id="SignalP"/>
    </source>
</evidence>
<protein>
    <submittedName>
        <fullName evidence="2">Uncharacterized protein</fullName>
    </submittedName>
</protein>
<proteinExistence type="predicted"/>